<evidence type="ECO:0000313" key="3">
    <source>
        <dbReference type="Proteomes" id="UP000191285"/>
    </source>
</evidence>
<evidence type="ECO:0000256" key="1">
    <source>
        <dbReference type="SAM" id="Phobius"/>
    </source>
</evidence>
<proteinExistence type="predicted"/>
<dbReference type="OrthoDB" id="5242705at2759"/>
<evidence type="ECO:0000313" key="2">
    <source>
        <dbReference type="EMBL" id="OQE19932.1"/>
    </source>
</evidence>
<keyword evidence="1" id="KW-0472">Membrane</keyword>
<sequence length="487" mass="54379">MIVFHHRARSLASLGAIVIVFLLAFDPFLQQIITYPIRTIPDTNVTSHAVAPQLRGFYPTENADDLNDAFIQGFFSSKSFDISPRCSASNCTWDKFPSIGVCSSCTDMMDTAKLDCESVSMEKSFNKSCKISLPNTAGYKFDVKLDVSPQWATVMTLPRRIIWQPMNLMNRMANMAGSDVQGNLELPNVTFSGVMNPLTTVAYVELGIDSNRLSANPNASLSQSIYFKNATGCALSTCRRVYDISVTNGSPSIRTENADFGTVYMKNLSKPSAGPERPDIPTLSICWMPGSFNPSGYQKNESFSFCDDAMYSLQGVRRWLPNTINDEYIDPESPDESPSPDSDWTRMEIFKRVGFEKTMENIAASLTKFGLENTNDTVFGKATMTQVFVSVRWPWIIYPAILVVIGTVFFVATIVVSKQSNLPLWKSSALASYYHGLERDNDIDDDSKYLTATTMDKKAEVEDVRLELSEKNGRLVMRQQESFHDSS</sequence>
<keyword evidence="3" id="KW-1185">Reference proteome</keyword>
<dbReference type="AlphaFoldDB" id="A0A1V6T102"/>
<organism evidence="2 3">
    <name type="scientific">Penicillium steckii</name>
    <dbReference type="NCBI Taxonomy" id="303698"/>
    <lineage>
        <taxon>Eukaryota</taxon>
        <taxon>Fungi</taxon>
        <taxon>Dikarya</taxon>
        <taxon>Ascomycota</taxon>
        <taxon>Pezizomycotina</taxon>
        <taxon>Eurotiomycetes</taxon>
        <taxon>Eurotiomycetidae</taxon>
        <taxon>Eurotiales</taxon>
        <taxon>Aspergillaceae</taxon>
        <taxon>Penicillium</taxon>
    </lineage>
</organism>
<dbReference type="PANTHER" id="PTHR35394:SF5">
    <property type="entry name" value="DUF3176 DOMAIN-CONTAINING PROTEIN"/>
    <property type="match status" value="1"/>
</dbReference>
<comment type="caution">
    <text evidence="2">The sequence shown here is derived from an EMBL/GenBank/DDBJ whole genome shotgun (WGS) entry which is preliminary data.</text>
</comment>
<keyword evidence="1" id="KW-0812">Transmembrane</keyword>
<dbReference type="EMBL" id="MLKD01000014">
    <property type="protein sequence ID" value="OQE19932.1"/>
    <property type="molecule type" value="Genomic_DNA"/>
</dbReference>
<feature type="transmembrane region" description="Helical" evidence="1">
    <location>
        <begin position="395"/>
        <end position="416"/>
    </location>
</feature>
<accession>A0A1V6T102</accession>
<dbReference type="STRING" id="303698.A0A1V6T102"/>
<dbReference type="Proteomes" id="UP000191285">
    <property type="component" value="Unassembled WGS sequence"/>
</dbReference>
<reference evidence="3" key="1">
    <citation type="journal article" date="2017" name="Nat. Microbiol.">
        <title>Global analysis of biosynthetic gene clusters reveals vast potential of secondary metabolite production in Penicillium species.</title>
        <authorList>
            <person name="Nielsen J.C."/>
            <person name="Grijseels S."/>
            <person name="Prigent S."/>
            <person name="Ji B."/>
            <person name="Dainat J."/>
            <person name="Nielsen K.F."/>
            <person name="Frisvad J.C."/>
            <person name="Workman M."/>
            <person name="Nielsen J."/>
        </authorList>
    </citation>
    <scope>NUCLEOTIDE SEQUENCE [LARGE SCALE GENOMIC DNA]</scope>
    <source>
        <strain evidence="3">IBT 24891</strain>
    </source>
</reference>
<protein>
    <submittedName>
        <fullName evidence="2">Uncharacterized protein</fullName>
    </submittedName>
</protein>
<gene>
    <name evidence="2" type="ORF">PENSTE_c014G04315</name>
</gene>
<keyword evidence="1" id="KW-1133">Transmembrane helix</keyword>
<dbReference type="PANTHER" id="PTHR35394">
    <property type="entry name" value="DUF3176 DOMAIN-CONTAINING PROTEIN"/>
    <property type="match status" value="1"/>
</dbReference>
<name>A0A1V6T102_9EURO</name>